<evidence type="ECO:0000256" key="1">
    <source>
        <dbReference type="ARBA" id="ARBA00006252"/>
    </source>
</evidence>
<dbReference type="OrthoDB" id="9798454at2"/>
<evidence type="ECO:0000313" key="5">
    <source>
        <dbReference type="Proteomes" id="UP000285575"/>
    </source>
</evidence>
<dbReference type="Gene3D" id="3.40.50.360">
    <property type="match status" value="1"/>
</dbReference>
<dbReference type="PANTHER" id="PTHR10204:SF34">
    <property type="entry name" value="NAD(P)H DEHYDROGENASE [QUINONE] 1 ISOFORM 1"/>
    <property type="match status" value="1"/>
</dbReference>
<evidence type="ECO:0000256" key="2">
    <source>
        <dbReference type="ARBA" id="ARBA00023002"/>
    </source>
</evidence>
<organism evidence="4 5">
    <name type="scientific">Rubrivivax rivuli</name>
    <dbReference type="NCBI Taxonomy" id="1862385"/>
    <lineage>
        <taxon>Bacteria</taxon>
        <taxon>Pseudomonadati</taxon>
        <taxon>Pseudomonadota</taxon>
        <taxon>Betaproteobacteria</taxon>
        <taxon>Burkholderiales</taxon>
        <taxon>Sphaerotilaceae</taxon>
        <taxon>Rubrivivax</taxon>
    </lineage>
</organism>
<proteinExistence type="inferred from homology"/>
<dbReference type="InterPro" id="IPR051545">
    <property type="entry name" value="NAD(P)H_dehydrogenase_qn"/>
</dbReference>
<dbReference type="GO" id="GO:0005829">
    <property type="term" value="C:cytosol"/>
    <property type="evidence" value="ECO:0007669"/>
    <property type="project" value="TreeGrafter"/>
</dbReference>
<dbReference type="Proteomes" id="UP000285575">
    <property type="component" value="Unassembled WGS sequence"/>
</dbReference>
<name>A0A437RB39_9BURK</name>
<keyword evidence="2" id="KW-0560">Oxidoreductase</keyword>
<protein>
    <submittedName>
        <fullName evidence="4">Flavodoxin family protein</fullName>
    </submittedName>
</protein>
<dbReference type="GO" id="GO:0003955">
    <property type="term" value="F:NAD(P)H dehydrogenase (quinone) activity"/>
    <property type="evidence" value="ECO:0007669"/>
    <property type="project" value="TreeGrafter"/>
</dbReference>
<gene>
    <name evidence="4" type="ORF">EOE66_19765</name>
</gene>
<evidence type="ECO:0000313" key="4">
    <source>
        <dbReference type="EMBL" id="RVU43894.1"/>
    </source>
</evidence>
<keyword evidence="5" id="KW-1185">Reference proteome</keyword>
<dbReference type="RefSeq" id="WP_128230453.1">
    <property type="nucleotide sequence ID" value="NZ_SACR01000006.1"/>
</dbReference>
<dbReference type="InterPro" id="IPR003680">
    <property type="entry name" value="Flavodoxin_fold"/>
</dbReference>
<accession>A0A437RB39</accession>
<evidence type="ECO:0000259" key="3">
    <source>
        <dbReference type="Pfam" id="PF02525"/>
    </source>
</evidence>
<sequence>MEDRQLLVVLGHPRPDSLCAALAEAYAEVARAAGAQVTRMDLGLLRFDPVLRSARAGDQALEPDLHQAQQAILAARHVAWVYPVWWGTMTALLKGFLDRVFVSGFAYRYRSGSALWDRLLQGRSAELLVTMDAPPWYYRWFDRMPGHWQMRRTVLEFCGFKPVRIASYGAVRSAPPQRIERWLADARQRGEQAGRRLVRRA</sequence>
<dbReference type="SUPFAM" id="SSF52218">
    <property type="entry name" value="Flavoproteins"/>
    <property type="match status" value="1"/>
</dbReference>
<comment type="similarity">
    <text evidence="1">Belongs to the NAD(P)H dehydrogenase (quinone) family.</text>
</comment>
<comment type="caution">
    <text evidence="4">The sequence shown here is derived from an EMBL/GenBank/DDBJ whole genome shotgun (WGS) entry which is preliminary data.</text>
</comment>
<reference evidence="4 5" key="1">
    <citation type="submission" date="2019-01" db="EMBL/GenBank/DDBJ databases">
        <authorList>
            <person name="Chen W.-M."/>
        </authorList>
    </citation>
    <scope>NUCLEOTIDE SEQUENCE [LARGE SCALE GENOMIC DNA]</scope>
    <source>
        <strain evidence="4 5">KYPY4</strain>
    </source>
</reference>
<feature type="domain" description="Flavodoxin-like fold" evidence="3">
    <location>
        <begin position="5"/>
        <end position="188"/>
    </location>
</feature>
<dbReference type="Pfam" id="PF02525">
    <property type="entry name" value="Flavodoxin_2"/>
    <property type="match status" value="1"/>
</dbReference>
<dbReference type="PANTHER" id="PTHR10204">
    <property type="entry name" value="NAD P H OXIDOREDUCTASE-RELATED"/>
    <property type="match status" value="1"/>
</dbReference>
<dbReference type="AlphaFoldDB" id="A0A437RB39"/>
<dbReference type="EMBL" id="SACR01000006">
    <property type="protein sequence ID" value="RVU43894.1"/>
    <property type="molecule type" value="Genomic_DNA"/>
</dbReference>
<dbReference type="InterPro" id="IPR029039">
    <property type="entry name" value="Flavoprotein-like_sf"/>
</dbReference>